<name>A0A3P7IMH8_STRVU</name>
<dbReference type="Proteomes" id="UP000270094">
    <property type="component" value="Unassembled WGS sequence"/>
</dbReference>
<dbReference type="AlphaFoldDB" id="A0A3P7IMH8"/>
<gene>
    <name evidence="1" type="ORF">SVUK_LOCUS9208</name>
</gene>
<accession>A0A3P7IMH8</accession>
<protein>
    <submittedName>
        <fullName evidence="1">Uncharacterized protein</fullName>
    </submittedName>
</protein>
<sequence>MFSADIAYFSERNNTEQTASAVLSSAVLDESLSLESKPSFDDFAFTGESSSMSKDSLSPASSPSVLHPFVKSSWSNGSKVSTQLSEHVPSTMLDGELLESATAFGPTEVPLDCDHVCPNKYELGPEYCYRILSAKQSRTYLRALRSCQEDVNADLADEIDLRNPEVMELVRSLR</sequence>
<reference evidence="1 2" key="1">
    <citation type="submission" date="2018-11" db="EMBL/GenBank/DDBJ databases">
        <authorList>
            <consortium name="Pathogen Informatics"/>
        </authorList>
    </citation>
    <scope>NUCLEOTIDE SEQUENCE [LARGE SCALE GENOMIC DNA]</scope>
</reference>
<dbReference type="EMBL" id="UYYB01034762">
    <property type="protein sequence ID" value="VDM74210.1"/>
    <property type="molecule type" value="Genomic_DNA"/>
</dbReference>
<organism evidence="1 2">
    <name type="scientific">Strongylus vulgaris</name>
    <name type="common">Blood worm</name>
    <dbReference type="NCBI Taxonomy" id="40348"/>
    <lineage>
        <taxon>Eukaryota</taxon>
        <taxon>Metazoa</taxon>
        <taxon>Ecdysozoa</taxon>
        <taxon>Nematoda</taxon>
        <taxon>Chromadorea</taxon>
        <taxon>Rhabditida</taxon>
        <taxon>Rhabditina</taxon>
        <taxon>Rhabditomorpha</taxon>
        <taxon>Strongyloidea</taxon>
        <taxon>Strongylidae</taxon>
        <taxon>Strongylus</taxon>
    </lineage>
</organism>
<evidence type="ECO:0000313" key="2">
    <source>
        <dbReference type="Proteomes" id="UP000270094"/>
    </source>
</evidence>
<evidence type="ECO:0000313" key="1">
    <source>
        <dbReference type="EMBL" id="VDM74210.1"/>
    </source>
</evidence>
<dbReference type="OrthoDB" id="5866693at2759"/>
<keyword evidence="2" id="KW-1185">Reference proteome</keyword>
<proteinExistence type="predicted"/>